<dbReference type="InParanoid" id="E2C4W8"/>
<reference evidence="1 2" key="1">
    <citation type="journal article" date="2010" name="Science">
        <title>Genomic comparison of the ants Camponotus floridanus and Harpegnathos saltator.</title>
        <authorList>
            <person name="Bonasio R."/>
            <person name="Zhang G."/>
            <person name="Ye C."/>
            <person name="Mutti N.S."/>
            <person name="Fang X."/>
            <person name="Qin N."/>
            <person name="Donahue G."/>
            <person name="Yang P."/>
            <person name="Li Q."/>
            <person name="Li C."/>
            <person name="Zhang P."/>
            <person name="Huang Z."/>
            <person name="Berger S.L."/>
            <person name="Reinberg D."/>
            <person name="Wang J."/>
            <person name="Liebig J."/>
        </authorList>
    </citation>
    <scope>NUCLEOTIDE SEQUENCE [LARGE SCALE GENOMIC DNA]</scope>
    <source>
        <strain evidence="1 2">R22 G/1</strain>
    </source>
</reference>
<protein>
    <submittedName>
        <fullName evidence="1">Uncharacterized protein</fullName>
    </submittedName>
</protein>
<proteinExistence type="predicted"/>
<keyword evidence="2" id="KW-1185">Reference proteome</keyword>
<name>E2C4W8_HARSA</name>
<dbReference type="EMBL" id="GL452660">
    <property type="protein sequence ID" value="EFN77026.1"/>
    <property type="molecule type" value="Genomic_DNA"/>
</dbReference>
<dbReference type="OrthoDB" id="199041at2759"/>
<accession>E2C4W8</accession>
<dbReference type="AlphaFoldDB" id="E2C4W8"/>
<gene>
    <name evidence="1" type="ORF">EAI_13276</name>
</gene>
<dbReference type="Proteomes" id="UP000008237">
    <property type="component" value="Unassembled WGS sequence"/>
</dbReference>
<evidence type="ECO:0000313" key="2">
    <source>
        <dbReference type="Proteomes" id="UP000008237"/>
    </source>
</evidence>
<sequence>MAGAADEPITRCTYGCQDTCNVTNNVGDRRDGAGNPSVQSYRPHGSLARVLYDKRKADEWLAAYDKRRVANSSYYLWNHLFSSLPLAQ</sequence>
<evidence type="ECO:0000313" key="1">
    <source>
        <dbReference type="EMBL" id="EFN77026.1"/>
    </source>
</evidence>
<organism evidence="2">
    <name type="scientific">Harpegnathos saltator</name>
    <name type="common">Jerdon's jumping ant</name>
    <dbReference type="NCBI Taxonomy" id="610380"/>
    <lineage>
        <taxon>Eukaryota</taxon>
        <taxon>Metazoa</taxon>
        <taxon>Ecdysozoa</taxon>
        <taxon>Arthropoda</taxon>
        <taxon>Hexapoda</taxon>
        <taxon>Insecta</taxon>
        <taxon>Pterygota</taxon>
        <taxon>Neoptera</taxon>
        <taxon>Endopterygota</taxon>
        <taxon>Hymenoptera</taxon>
        <taxon>Apocrita</taxon>
        <taxon>Aculeata</taxon>
        <taxon>Formicoidea</taxon>
        <taxon>Formicidae</taxon>
        <taxon>Ponerinae</taxon>
        <taxon>Ponerini</taxon>
        <taxon>Harpegnathos</taxon>
    </lineage>
</organism>